<dbReference type="AlphaFoldDB" id="A0A2W5AAT9"/>
<dbReference type="InterPro" id="IPR036390">
    <property type="entry name" value="WH_DNA-bd_sf"/>
</dbReference>
<comment type="similarity">
    <text evidence="1">Belongs to the LysR transcriptional regulatory family.</text>
</comment>
<dbReference type="PRINTS" id="PR00039">
    <property type="entry name" value="HTHLYSR"/>
</dbReference>
<evidence type="ECO:0000313" key="6">
    <source>
        <dbReference type="EMBL" id="PZO90426.1"/>
    </source>
</evidence>
<dbReference type="GO" id="GO:0043565">
    <property type="term" value="F:sequence-specific DNA binding"/>
    <property type="evidence" value="ECO:0007669"/>
    <property type="project" value="TreeGrafter"/>
</dbReference>
<dbReference type="GO" id="GO:0003700">
    <property type="term" value="F:DNA-binding transcription factor activity"/>
    <property type="evidence" value="ECO:0007669"/>
    <property type="project" value="InterPro"/>
</dbReference>
<evidence type="ECO:0000313" key="7">
    <source>
        <dbReference type="Proteomes" id="UP000249066"/>
    </source>
</evidence>
<organism evidence="6 7">
    <name type="scientific">Sphingomonas sanxanigenens</name>
    <dbReference type="NCBI Taxonomy" id="397260"/>
    <lineage>
        <taxon>Bacteria</taxon>
        <taxon>Pseudomonadati</taxon>
        <taxon>Pseudomonadota</taxon>
        <taxon>Alphaproteobacteria</taxon>
        <taxon>Sphingomonadales</taxon>
        <taxon>Sphingomonadaceae</taxon>
        <taxon>Sphingomonas</taxon>
    </lineage>
</organism>
<evidence type="ECO:0000256" key="3">
    <source>
        <dbReference type="ARBA" id="ARBA00023125"/>
    </source>
</evidence>
<protein>
    <submittedName>
        <fullName evidence="6">LysR family transcriptional regulator</fullName>
    </submittedName>
</protein>
<evidence type="ECO:0000256" key="1">
    <source>
        <dbReference type="ARBA" id="ARBA00009437"/>
    </source>
</evidence>
<evidence type="ECO:0000259" key="5">
    <source>
        <dbReference type="PROSITE" id="PS50931"/>
    </source>
</evidence>
<evidence type="ECO:0000256" key="4">
    <source>
        <dbReference type="ARBA" id="ARBA00023163"/>
    </source>
</evidence>
<dbReference type="Pfam" id="PF00126">
    <property type="entry name" value="HTH_1"/>
    <property type="match status" value="1"/>
</dbReference>
<sequence>MNNADWEQQRAFLAVLRTGSLSGAARQLGIAQPTVRARIEALENALSVALFTRSPGGLAPTDMALSLARPAEAMAYASDDFIRTASAAVGDPAGVVRLSASEVIAVEVLPPILARLRETAPGISITLAATNRNEDLLRREADIAIRMVRPTQAGLVARGLGAVVLGIHAHRAYLDRHGWPADLAACEDHALIGVETDNPIVRQLAALGLPVDRFAFRTDSDLASLAAIRAGLGIGICQVALAAREPDIVRLFPDSFALGLDSWVVMHEDLRGVARMRLVFDALAAGLIAYVAEGGAVR</sequence>
<evidence type="ECO:0000256" key="2">
    <source>
        <dbReference type="ARBA" id="ARBA00023015"/>
    </source>
</evidence>
<dbReference type="Gene3D" id="1.10.10.10">
    <property type="entry name" value="Winged helix-like DNA-binding domain superfamily/Winged helix DNA-binding domain"/>
    <property type="match status" value="1"/>
</dbReference>
<dbReference type="SUPFAM" id="SSF46785">
    <property type="entry name" value="Winged helix' DNA-binding domain"/>
    <property type="match status" value="1"/>
</dbReference>
<keyword evidence="3" id="KW-0238">DNA-binding</keyword>
<reference evidence="6 7" key="1">
    <citation type="submission" date="2017-08" db="EMBL/GenBank/DDBJ databases">
        <title>Infants hospitalized years apart are colonized by the same room-sourced microbial strains.</title>
        <authorList>
            <person name="Brooks B."/>
            <person name="Olm M.R."/>
            <person name="Firek B.A."/>
            <person name="Baker R."/>
            <person name="Thomas B.C."/>
            <person name="Morowitz M.J."/>
            <person name="Banfield J.F."/>
        </authorList>
    </citation>
    <scope>NUCLEOTIDE SEQUENCE [LARGE SCALE GENOMIC DNA]</scope>
    <source>
        <strain evidence="6">S2_018_000_R2_101</strain>
    </source>
</reference>
<proteinExistence type="inferred from homology"/>
<keyword evidence="2" id="KW-0805">Transcription regulation</keyword>
<dbReference type="InterPro" id="IPR005119">
    <property type="entry name" value="LysR_subst-bd"/>
</dbReference>
<dbReference type="PANTHER" id="PTHR30537">
    <property type="entry name" value="HTH-TYPE TRANSCRIPTIONAL REGULATOR"/>
    <property type="match status" value="1"/>
</dbReference>
<dbReference type="PANTHER" id="PTHR30537:SF3">
    <property type="entry name" value="TRANSCRIPTIONAL REGULATORY PROTEIN"/>
    <property type="match status" value="1"/>
</dbReference>
<accession>A0A2W5AAT9</accession>
<dbReference type="SUPFAM" id="SSF53850">
    <property type="entry name" value="Periplasmic binding protein-like II"/>
    <property type="match status" value="1"/>
</dbReference>
<keyword evidence="4" id="KW-0804">Transcription</keyword>
<gene>
    <name evidence="6" type="ORF">DI623_06680</name>
</gene>
<dbReference type="InterPro" id="IPR058163">
    <property type="entry name" value="LysR-type_TF_proteobact-type"/>
</dbReference>
<feature type="domain" description="HTH lysR-type" evidence="5">
    <location>
        <begin position="1"/>
        <end position="61"/>
    </location>
</feature>
<dbReference type="InterPro" id="IPR000847">
    <property type="entry name" value="LysR_HTH_N"/>
</dbReference>
<dbReference type="InterPro" id="IPR036388">
    <property type="entry name" value="WH-like_DNA-bd_sf"/>
</dbReference>
<dbReference type="EMBL" id="QFNN01000028">
    <property type="protein sequence ID" value="PZO90426.1"/>
    <property type="molecule type" value="Genomic_DNA"/>
</dbReference>
<dbReference type="Gene3D" id="3.40.190.290">
    <property type="match status" value="1"/>
</dbReference>
<dbReference type="PROSITE" id="PS50931">
    <property type="entry name" value="HTH_LYSR"/>
    <property type="match status" value="1"/>
</dbReference>
<dbReference type="Proteomes" id="UP000249066">
    <property type="component" value="Unassembled WGS sequence"/>
</dbReference>
<comment type="caution">
    <text evidence="6">The sequence shown here is derived from an EMBL/GenBank/DDBJ whole genome shotgun (WGS) entry which is preliminary data.</text>
</comment>
<name>A0A2W5AAT9_9SPHN</name>
<dbReference type="GO" id="GO:0006351">
    <property type="term" value="P:DNA-templated transcription"/>
    <property type="evidence" value="ECO:0007669"/>
    <property type="project" value="TreeGrafter"/>
</dbReference>
<dbReference type="Pfam" id="PF03466">
    <property type="entry name" value="LysR_substrate"/>
    <property type="match status" value="1"/>
</dbReference>